<evidence type="ECO:0000313" key="1">
    <source>
        <dbReference type="EMBL" id="XBH19247.1"/>
    </source>
</evidence>
<name>A0AAU7DQB3_9BACT</name>
<proteinExistence type="predicted"/>
<sequence>MQTGKWKIVLLFLFCVALAIEVWHLRTRSHSDQPQVTQAAPKHRPNFVLLPATEIATYADHFADSKPRLENWEPTVGDINDLEAALPQVASSSNREPDLNRHIDDPGQYFRQYLAVEVNGKNTIFVNALCSIKPEEDWRKHLIIVRDGGKCYWNAIYDPATQTFSNLVVNGRA</sequence>
<dbReference type="EMBL" id="CP121196">
    <property type="protein sequence ID" value="XBH19247.1"/>
    <property type="molecule type" value="Genomic_DNA"/>
</dbReference>
<dbReference type="AlphaFoldDB" id="A0AAU7DQB3"/>
<reference evidence="1" key="1">
    <citation type="submission" date="2023-03" db="EMBL/GenBank/DDBJ databases">
        <title>Edaphobacter sp.</title>
        <authorList>
            <person name="Huber K.J."/>
            <person name="Papendorf J."/>
            <person name="Pilke C."/>
            <person name="Bunk B."/>
            <person name="Sproeer C."/>
            <person name="Pester M."/>
        </authorList>
    </citation>
    <scope>NUCLEOTIDE SEQUENCE</scope>
    <source>
        <strain evidence="1">DSM 110680</strain>
    </source>
</reference>
<organism evidence="1">
    <name type="scientific">Telmatobacter sp. DSM 110680</name>
    <dbReference type="NCBI Taxonomy" id="3036704"/>
    <lineage>
        <taxon>Bacteria</taxon>
        <taxon>Pseudomonadati</taxon>
        <taxon>Acidobacteriota</taxon>
        <taxon>Terriglobia</taxon>
        <taxon>Terriglobales</taxon>
        <taxon>Acidobacteriaceae</taxon>
        <taxon>Telmatobacter</taxon>
    </lineage>
</organism>
<accession>A0AAU7DQB3</accession>
<protein>
    <submittedName>
        <fullName evidence="1">Uncharacterized protein</fullName>
    </submittedName>
</protein>
<gene>
    <name evidence="1" type="ORF">P8935_08000</name>
</gene>
<dbReference type="RefSeq" id="WP_348264463.1">
    <property type="nucleotide sequence ID" value="NZ_CP121196.1"/>
</dbReference>